<dbReference type="Gene3D" id="1.10.10.10">
    <property type="entry name" value="Winged helix-like DNA-binding domain superfamily/Winged helix DNA-binding domain"/>
    <property type="match status" value="1"/>
</dbReference>
<dbReference type="SMART" id="SM00028">
    <property type="entry name" value="TPR"/>
    <property type="match status" value="4"/>
</dbReference>
<dbReference type="InterPro" id="IPR019734">
    <property type="entry name" value="TPR_rpt"/>
</dbReference>
<keyword evidence="1 3" id="KW-0238">DNA-binding</keyword>
<proteinExistence type="predicted"/>
<evidence type="ECO:0000256" key="2">
    <source>
        <dbReference type="PROSITE-ProRule" id="PRU00339"/>
    </source>
</evidence>
<dbReference type="Pfam" id="PF00486">
    <property type="entry name" value="Trans_reg_C"/>
    <property type="match status" value="1"/>
</dbReference>
<dbReference type="PANTHER" id="PTHR12558">
    <property type="entry name" value="CELL DIVISION CYCLE 16,23,27"/>
    <property type="match status" value="1"/>
</dbReference>
<feature type="repeat" description="TPR" evidence="2">
    <location>
        <begin position="466"/>
        <end position="499"/>
    </location>
</feature>
<accession>A0AAU7DJC6</accession>
<dbReference type="Gene3D" id="3.40.50.10610">
    <property type="entry name" value="ABC-type transport auxiliary lipoprotein component"/>
    <property type="match status" value="1"/>
</dbReference>
<evidence type="ECO:0000256" key="3">
    <source>
        <dbReference type="PROSITE-ProRule" id="PRU01091"/>
    </source>
</evidence>
<dbReference type="Gene3D" id="1.25.40.10">
    <property type="entry name" value="Tetratricopeptide repeat domain"/>
    <property type="match status" value="2"/>
</dbReference>
<keyword evidence="2" id="KW-0802">TPR repeat</keyword>
<dbReference type="InterPro" id="IPR011990">
    <property type="entry name" value="TPR-like_helical_dom_sf"/>
</dbReference>
<dbReference type="InterPro" id="IPR001867">
    <property type="entry name" value="OmpR/PhoB-type_DNA-bd"/>
</dbReference>
<dbReference type="PANTHER" id="PTHR12558:SF13">
    <property type="entry name" value="CELL DIVISION CYCLE PROTEIN 27 HOMOLOG"/>
    <property type="match status" value="1"/>
</dbReference>
<reference evidence="5" key="1">
    <citation type="submission" date="2023-03" db="EMBL/GenBank/DDBJ databases">
        <title>Edaphobacter sp.</title>
        <authorList>
            <person name="Huber K.J."/>
            <person name="Papendorf J."/>
            <person name="Pilke C."/>
            <person name="Bunk B."/>
            <person name="Sproeer C."/>
            <person name="Pester M."/>
        </authorList>
    </citation>
    <scope>NUCLEOTIDE SEQUENCE</scope>
    <source>
        <strain evidence="5">DSM 110680</strain>
    </source>
</reference>
<dbReference type="AlphaFoldDB" id="A0AAU7DJC6"/>
<dbReference type="RefSeq" id="WP_348262655.1">
    <property type="nucleotide sequence ID" value="NZ_CP121196.1"/>
</dbReference>
<dbReference type="GO" id="GO:0000160">
    <property type="term" value="P:phosphorelay signal transduction system"/>
    <property type="evidence" value="ECO:0007669"/>
    <property type="project" value="InterPro"/>
</dbReference>
<sequence length="621" mass="69215">MSPPSPTVLNRSEAVKAEFADFELNLASGELSWGGHLVRLQGQPFLVLCVLLDHAREVVTREELQRQLWPDDTLVDFDHGLNKAIAKLRDALDDSKTTAALIQTLPRRGYRFTAEVSWVGPRVASPALEAPTLSPSTVPMRYWVSGSAVLALLLMLALWANRAAIADWVQRRPTVRSVAVLPLTNLSNDPQQDYLADGITEDLTTDLSYAKSLRVIPLISTKTFKGSLLPVPQIAEKLNVDALIVGTVLRTNDTIRINIHLVTAKPERQLWAASYERNIRESAQLQNQIVADAVAQIRTQLTPEEQDRLKLESRVDPEAYDEYLRARFFLSQETQQKDKAIPHLEHAIQLDPNFSAAYAALGEAWGLEGVWGDISNREASARALKYSEQAVSLDPTSSDTCTSLGHSLMQAHRWNDGETALRRAIQIDPNNFRAIEYLSVLLSQKARTDESVALARKAALANPVAVDMQRIYGLVLLRARRYDEAITQLESAIHLDPSHLATYGTLASALVQKGRYHEAEDALRKGEVVDPGMWAWLYIREGNSSAARQLLKENPSLVSPHAAVARYLLGEQEAGLTQLDYLANVQWSTKTYNFRNDPIFDPLRNDPRFTAIVKKTGLLDN</sequence>
<feature type="domain" description="OmpR/PhoB-type" evidence="4">
    <location>
        <begin position="14"/>
        <end position="114"/>
    </location>
</feature>
<organism evidence="5">
    <name type="scientific">Telmatobacter sp. DSM 110680</name>
    <dbReference type="NCBI Taxonomy" id="3036704"/>
    <lineage>
        <taxon>Bacteria</taxon>
        <taxon>Pseudomonadati</taxon>
        <taxon>Acidobacteriota</taxon>
        <taxon>Terriglobia</taxon>
        <taxon>Terriglobales</taxon>
        <taxon>Acidobacteriaceae</taxon>
        <taxon>Telmatobacter</taxon>
    </lineage>
</organism>
<dbReference type="GO" id="GO:0006355">
    <property type="term" value="P:regulation of DNA-templated transcription"/>
    <property type="evidence" value="ECO:0007669"/>
    <property type="project" value="InterPro"/>
</dbReference>
<evidence type="ECO:0000259" key="4">
    <source>
        <dbReference type="PROSITE" id="PS51755"/>
    </source>
</evidence>
<evidence type="ECO:0000313" key="5">
    <source>
        <dbReference type="EMBL" id="XBH17430.1"/>
    </source>
</evidence>
<feature type="DNA-binding region" description="OmpR/PhoB-type" evidence="3">
    <location>
        <begin position="14"/>
        <end position="114"/>
    </location>
</feature>
<dbReference type="SUPFAM" id="SSF48452">
    <property type="entry name" value="TPR-like"/>
    <property type="match status" value="1"/>
</dbReference>
<dbReference type="InterPro" id="IPR016032">
    <property type="entry name" value="Sig_transdc_resp-reg_C-effctor"/>
</dbReference>
<name>A0AAU7DJC6_9BACT</name>
<dbReference type="PROSITE" id="PS51755">
    <property type="entry name" value="OMPR_PHOB"/>
    <property type="match status" value="1"/>
</dbReference>
<dbReference type="SUPFAM" id="SSF46894">
    <property type="entry name" value="C-terminal effector domain of the bipartite response regulators"/>
    <property type="match status" value="1"/>
</dbReference>
<dbReference type="PROSITE" id="PS50005">
    <property type="entry name" value="TPR"/>
    <property type="match status" value="2"/>
</dbReference>
<feature type="repeat" description="TPR" evidence="2">
    <location>
        <begin position="398"/>
        <end position="431"/>
    </location>
</feature>
<dbReference type="InterPro" id="IPR036388">
    <property type="entry name" value="WH-like_DNA-bd_sf"/>
</dbReference>
<gene>
    <name evidence="5" type="ORF">P8935_23050</name>
</gene>
<dbReference type="GO" id="GO:0003677">
    <property type="term" value="F:DNA binding"/>
    <property type="evidence" value="ECO:0007669"/>
    <property type="project" value="UniProtKB-UniRule"/>
</dbReference>
<evidence type="ECO:0000256" key="1">
    <source>
        <dbReference type="ARBA" id="ARBA00023125"/>
    </source>
</evidence>
<dbReference type="CDD" id="cd00383">
    <property type="entry name" value="trans_reg_C"/>
    <property type="match status" value="1"/>
</dbReference>
<dbReference type="Pfam" id="PF14559">
    <property type="entry name" value="TPR_19"/>
    <property type="match status" value="1"/>
</dbReference>
<dbReference type="EMBL" id="CP121196">
    <property type="protein sequence ID" value="XBH17430.1"/>
    <property type="molecule type" value="Genomic_DNA"/>
</dbReference>
<dbReference type="SMART" id="SM00862">
    <property type="entry name" value="Trans_reg_C"/>
    <property type="match status" value="1"/>
</dbReference>
<protein>
    <submittedName>
        <fullName evidence="5">Tetratricopeptide repeat protein</fullName>
    </submittedName>
</protein>